<keyword evidence="3" id="KW-1185">Reference proteome</keyword>
<dbReference type="InParanoid" id="B7PT30"/>
<gene>
    <name evidence="2" type="primary">8030949</name>
    <name evidence="1" type="ORF">IscW_ISCW007130</name>
</gene>
<dbReference type="EnsemblMetazoa" id="ISCW007130-RA">
    <property type="protein sequence ID" value="ISCW007130-PA"/>
    <property type="gene ID" value="ISCW007130"/>
</dbReference>
<reference evidence="1 3" key="1">
    <citation type="submission" date="2008-03" db="EMBL/GenBank/DDBJ databases">
        <title>Annotation of Ixodes scapularis.</title>
        <authorList>
            <consortium name="Ixodes scapularis Genome Project Consortium"/>
            <person name="Caler E."/>
            <person name="Hannick L.I."/>
            <person name="Bidwell S."/>
            <person name="Joardar V."/>
            <person name="Thiagarajan M."/>
            <person name="Amedeo P."/>
            <person name="Galinsky K.J."/>
            <person name="Schobel S."/>
            <person name="Inman J."/>
            <person name="Hostetler J."/>
            <person name="Miller J."/>
            <person name="Hammond M."/>
            <person name="Megy K."/>
            <person name="Lawson D."/>
            <person name="Kodira C."/>
            <person name="Sutton G."/>
            <person name="Meyer J."/>
            <person name="Hill C.A."/>
            <person name="Birren B."/>
            <person name="Nene V."/>
            <person name="Collins F."/>
            <person name="Alarcon-Chaidez F."/>
            <person name="Wikel S."/>
            <person name="Strausberg R."/>
        </authorList>
    </citation>
    <scope>NUCLEOTIDE SEQUENCE [LARGE SCALE GENOMIC DNA]</scope>
    <source>
        <strain evidence="3">Wikel</strain>
        <strain evidence="1">Wikel colony</strain>
    </source>
</reference>
<evidence type="ECO:0000313" key="1">
    <source>
        <dbReference type="EMBL" id="EEC09752.1"/>
    </source>
</evidence>
<dbReference type="EMBL" id="ABJB010181070">
    <property type="status" value="NOT_ANNOTATED_CDS"/>
    <property type="molecule type" value="Genomic_DNA"/>
</dbReference>
<dbReference type="KEGG" id="isc:8030949"/>
<dbReference type="AlphaFoldDB" id="B7PT30"/>
<dbReference type="PaxDb" id="6945-B7PT30"/>
<dbReference type="VEuPathDB" id="VectorBase:ISCW007130"/>
<name>B7PT30_IXOSC</name>
<dbReference type="Proteomes" id="UP000001555">
    <property type="component" value="Unassembled WGS sequence"/>
</dbReference>
<accession>B7PT30</accession>
<evidence type="ECO:0000313" key="3">
    <source>
        <dbReference type="Proteomes" id="UP000001555"/>
    </source>
</evidence>
<reference evidence="2" key="2">
    <citation type="submission" date="2020-05" db="UniProtKB">
        <authorList>
            <consortium name="EnsemblMetazoa"/>
        </authorList>
    </citation>
    <scope>IDENTIFICATION</scope>
    <source>
        <strain evidence="2">wikel</strain>
    </source>
</reference>
<dbReference type="OrthoDB" id="6481443at2759"/>
<dbReference type="VEuPathDB" id="VectorBase:ISCI007130"/>
<dbReference type="Gene3D" id="1.10.150.440">
    <property type="match status" value="1"/>
</dbReference>
<sequence length="81" mass="9212">MSDELREATLKCVAEHRTPEMKEKWDRVKQPYGSTDLEASKKLCQLRKEAKESGAPKLELFTEEEKAAFRKVLAACTTAKP</sequence>
<proteinExistence type="predicted"/>
<evidence type="ECO:0000313" key="2">
    <source>
        <dbReference type="EnsemblMetazoa" id="ISCW007130-PA"/>
    </source>
</evidence>
<organism>
    <name type="scientific">Ixodes scapularis</name>
    <name type="common">Black-legged tick</name>
    <name type="synonym">Deer tick</name>
    <dbReference type="NCBI Taxonomy" id="6945"/>
    <lineage>
        <taxon>Eukaryota</taxon>
        <taxon>Metazoa</taxon>
        <taxon>Ecdysozoa</taxon>
        <taxon>Arthropoda</taxon>
        <taxon>Chelicerata</taxon>
        <taxon>Arachnida</taxon>
        <taxon>Acari</taxon>
        <taxon>Parasitiformes</taxon>
        <taxon>Ixodida</taxon>
        <taxon>Ixodoidea</taxon>
        <taxon>Ixodidae</taxon>
        <taxon>Ixodinae</taxon>
        <taxon>Ixodes</taxon>
    </lineage>
</organism>
<dbReference type="VEuPathDB" id="VectorBase:ISCP_030665"/>
<protein>
    <submittedName>
        <fullName evidence="1 2">Uncharacterized protein</fullName>
    </submittedName>
</protein>
<dbReference type="EMBL" id="DS783011">
    <property type="protein sequence ID" value="EEC09752.1"/>
    <property type="molecule type" value="Genomic_DNA"/>
</dbReference>
<dbReference type="HOGENOM" id="CLU_2576502_0_0_1"/>